<proteinExistence type="predicted"/>
<feature type="domain" description="Pilus formation protein N-terminal" evidence="2">
    <location>
        <begin position="29"/>
        <end position="98"/>
    </location>
</feature>
<protein>
    <submittedName>
        <fullName evidence="3">Pilus assembly protein CpaC</fullName>
    </submittedName>
</protein>
<accession>A0A371BA62</accession>
<dbReference type="InterPro" id="IPR032789">
    <property type="entry name" value="T2SS-T3SS_pil_N"/>
</dbReference>
<name>A0A371BA62_9BRAD</name>
<comment type="caution">
    <text evidence="3">The sequence shown here is derived from an EMBL/GenBank/DDBJ whole genome shotgun (WGS) entry which is preliminary data.</text>
</comment>
<gene>
    <name evidence="3" type="ORF">DXH78_07745</name>
</gene>
<dbReference type="OrthoDB" id="9815749at2"/>
<evidence type="ECO:0000313" key="3">
    <source>
        <dbReference type="EMBL" id="RDV04468.1"/>
    </source>
</evidence>
<dbReference type="Pfam" id="PF13629">
    <property type="entry name" value="T2SS-T3SS_pil_N"/>
    <property type="match status" value="1"/>
</dbReference>
<dbReference type="Proteomes" id="UP000263993">
    <property type="component" value="Unassembled WGS sequence"/>
</dbReference>
<feature type="signal peptide" evidence="1">
    <location>
        <begin position="1"/>
        <end position="26"/>
    </location>
</feature>
<keyword evidence="1" id="KW-0732">Signal</keyword>
<dbReference type="AlphaFoldDB" id="A0A371BA62"/>
<evidence type="ECO:0000256" key="1">
    <source>
        <dbReference type="SAM" id="SignalP"/>
    </source>
</evidence>
<sequence>MSAASPRPRRLPVVLAGLMIAMSLQAAHAETISVSVDEARIMKLPDSVATIVIGNPLIADATLQAGGVLVLTGKGFGSTNMLALNRAGKTVLDTTVQVVGPTKSDLVVVYKGVERESYSCAPECEKRLTLGDSTSYFTNIMAQSGARIGGAGGGGGGGAPAGR</sequence>
<dbReference type="EMBL" id="QRGO01000001">
    <property type="protein sequence ID" value="RDV04468.1"/>
    <property type="molecule type" value="Genomic_DNA"/>
</dbReference>
<keyword evidence="4" id="KW-1185">Reference proteome</keyword>
<evidence type="ECO:0000313" key="4">
    <source>
        <dbReference type="Proteomes" id="UP000263993"/>
    </source>
</evidence>
<organism evidence="3 4">
    <name type="scientific">Undibacter mobilis</name>
    <dbReference type="NCBI Taxonomy" id="2292256"/>
    <lineage>
        <taxon>Bacteria</taxon>
        <taxon>Pseudomonadati</taxon>
        <taxon>Pseudomonadota</taxon>
        <taxon>Alphaproteobacteria</taxon>
        <taxon>Hyphomicrobiales</taxon>
        <taxon>Nitrobacteraceae</taxon>
        <taxon>Undibacter</taxon>
    </lineage>
</organism>
<feature type="chain" id="PRO_5017051312" evidence="1">
    <location>
        <begin position="27"/>
        <end position="163"/>
    </location>
</feature>
<evidence type="ECO:0000259" key="2">
    <source>
        <dbReference type="Pfam" id="PF13629"/>
    </source>
</evidence>
<reference evidence="4" key="1">
    <citation type="submission" date="2018-08" db="EMBL/GenBank/DDBJ databases">
        <authorList>
            <person name="Kim S.-J."/>
            <person name="Jung G.-Y."/>
        </authorList>
    </citation>
    <scope>NUCLEOTIDE SEQUENCE [LARGE SCALE GENOMIC DNA]</scope>
    <source>
        <strain evidence="4">GY_H</strain>
    </source>
</reference>